<dbReference type="EMBL" id="VIRV01000015">
    <property type="protein sequence ID" value="MBY0759415.1"/>
    <property type="molecule type" value="Genomic_DNA"/>
</dbReference>
<evidence type="ECO:0000313" key="3">
    <source>
        <dbReference type="Proteomes" id="UP000779049"/>
    </source>
</evidence>
<dbReference type="RefSeq" id="WP_087202994.1">
    <property type="nucleotide sequence ID" value="NZ_CP173660.1"/>
</dbReference>
<accession>A0ABS7L8L6</accession>
<protein>
    <submittedName>
        <fullName evidence="2">NusG domain II-containing protein</fullName>
    </submittedName>
</protein>
<keyword evidence="1" id="KW-1133">Transmembrane helix</keyword>
<dbReference type="Gene3D" id="2.60.320.10">
    <property type="entry name" value="N-utilization substance G protein NusG, insert domain"/>
    <property type="match status" value="1"/>
</dbReference>
<evidence type="ECO:0000313" key="2">
    <source>
        <dbReference type="EMBL" id="MBY0759415.1"/>
    </source>
</evidence>
<evidence type="ECO:0000256" key="1">
    <source>
        <dbReference type="SAM" id="Phobius"/>
    </source>
</evidence>
<keyword evidence="1" id="KW-0812">Transmembrane</keyword>
<feature type="transmembrane region" description="Helical" evidence="1">
    <location>
        <begin position="6"/>
        <end position="26"/>
    </location>
</feature>
<dbReference type="InterPro" id="IPR038690">
    <property type="entry name" value="NusG_2_sf"/>
</dbReference>
<proteinExistence type="predicted"/>
<reference evidence="2 3" key="1">
    <citation type="journal article" date="2020" name="New Microbes New Infect">
        <title>Sellimonas caecigallum sp. nov., description and genome sequence of a new member of the Sellimonas genus isolated from the cecum of feral chicken.</title>
        <authorList>
            <person name="Wongkuna S."/>
            <person name="Ghimire S."/>
            <person name="Antony L."/>
            <person name="Chankhamhaengdecha S."/>
            <person name="Janvilisri T."/>
            <person name="Scaria J."/>
        </authorList>
    </citation>
    <scope>NUCLEOTIDE SEQUENCE [LARGE SCALE GENOMIC DNA]</scope>
    <source>
        <strain evidence="2 3">SW451</strain>
    </source>
</reference>
<comment type="caution">
    <text evidence="2">The sequence shown here is derived from an EMBL/GenBank/DDBJ whole genome shotgun (WGS) entry which is preliminary data.</text>
</comment>
<dbReference type="PROSITE" id="PS51257">
    <property type="entry name" value="PROKAR_LIPOPROTEIN"/>
    <property type="match status" value="1"/>
</dbReference>
<sequence>MKKGDFIVIGTILLAACIGFGILFWMGRQQAGTVRIFKDGKEAGVYSLDKDQEIQVDGGENVVVIENGKVRMQSASCPDQICVKQGEIGKKGESIICLPNEVVVSVEEGEESGVDAVTN</sequence>
<dbReference type="Pfam" id="PF07009">
    <property type="entry name" value="NusG_II"/>
    <property type="match status" value="1"/>
</dbReference>
<name>A0ABS7L8L6_9FIRM</name>
<dbReference type="CDD" id="cd09911">
    <property type="entry name" value="Lin0431_like"/>
    <property type="match status" value="1"/>
</dbReference>
<keyword evidence="1" id="KW-0472">Membrane</keyword>
<organism evidence="2 3">
    <name type="scientific">Sellimonas caecigallum</name>
    <dbReference type="NCBI Taxonomy" id="2592333"/>
    <lineage>
        <taxon>Bacteria</taxon>
        <taxon>Bacillati</taxon>
        <taxon>Bacillota</taxon>
        <taxon>Clostridia</taxon>
        <taxon>Lachnospirales</taxon>
        <taxon>Lachnospiraceae</taxon>
        <taxon>Sellimonas</taxon>
    </lineage>
</organism>
<keyword evidence="3" id="KW-1185">Reference proteome</keyword>
<dbReference type="Proteomes" id="UP000779049">
    <property type="component" value="Unassembled WGS sequence"/>
</dbReference>
<gene>
    <name evidence="2" type="ORF">FLB61_10020</name>
</gene>